<evidence type="ECO:0000313" key="1">
    <source>
        <dbReference type="EMBL" id="MDH1506798.1"/>
    </source>
</evidence>
<comment type="caution">
    <text evidence="1">The sequence shown here is derived from an EMBL/GenBank/DDBJ whole genome shotgun (WGS) entry which is preliminary data.</text>
</comment>
<dbReference type="Proteomes" id="UP001161704">
    <property type="component" value="Unassembled WGS sequence"/>
</dbReference>
<name>A0AA42RB09_AERCA</name>
<accession>A0AA42RB09</accession>
<reference evidence="1" key="1">
    <citation type="submission" date="2022-09" db="EMBL/GenBank/DDBJ databases">
        <title>Intensive care unit water sources are persistently colonized with multi-drug resistant bacteria and are the site of extensive horizontal gene transfer of antibiotic resistance genes.</title>
        <authorList>
            <person name="Diorio-Toth L."/>
        </authorList>
    </citation>
    <scope>NUCLEOTIDE SEQUENCE</scope>
    <source>
        <strain evidence="1">GD03710</strain>
    </source>
</reference>
<gene>
    <name evidence="1" type="ORF">N5I20_17250</name>
</gene>
<dbReference type="RefSeq" id="WP_270657635.1">
    <property type="nucleotide sequence ID" value="NZ_JAOCFK010000068.1"/>
</dbReference>
<protein>
    <submittedName>
        <fullName evidence="1">Uncharacterized protein</fullName>
    </submittedName>
</protein>
<proteinExistence type="predicted"/>
<sequence>MKLIFIGIGFIMGIFFTMKFPQGAADIANWIMQNQIVTEILR</sequence>
<evidence type="ECO:0000313" key="2">
    <source>
        <dbReference type="Proteomes" id="UP001161704"/>
    </source>
</evidence>
<organism evidence="1 2">
    <name type="scientific">Aeromonas caviae</name>
    <name type="common">Aeromonas punctata</name>
    <dbReference type="NCBI Taxonomy" id="648"/>
    <lineage>
        <taxon>Bacteria</taxon>
        <taxon>Pseudomonadati</taxon>
        <taxon>Pseudomonadota</taxon>
        <taxon>Gammaproteobacteria</taxon>
        <taxon>Aeromonadales</taxon>
        <taxon>Aeromonadaceae</taxon>
        <taxon>Aeromonas</taxon>
    </lineage>
</organism>
<dbReference type="AlphaFoldDB" id="A0AA42RB09"/>
<dbReference type="EMBL" id="JAOCIZ010000081">
    <property type="protein sequence ID" value="MDH1506798.1"/>
    <property type="molecule type" value="Genomic_DNA"/>
</dbReference>